<organism evidence="2 3">
    <name type="scientific">Cyanobacterium stanieri LEGE 03274</name>
    <dbReference type="NCBI Taxonomy" id="1828756"/>
    <lineage>
        <taxon>Bacteria</taxon>
        <taxon>Bacillati</taxon>
        <taxon>Cyanobacteriota</taxon>
        <taxon>Cyanophyceae</taxon>
        <taxon>Oscillatoriophycideae</taxon>
        <taxon>Chroococcales</taxon>
        <taxon>Geminocystaceae</taxon>
        <taxon>Cyanobacterium</taxon>
    </lineage>
</organism>
<accession>A0ABR9V3N0</accession>
<evidence type="ECO:0000313" key="3">
    <source>
        <dbReference type="Proteomes" id="UP000654604"/>
    </source>
</evidence>
<dbReference type="InterPro" id="IPR012902">
    <property type="entry name" value="N_methyl_site"/>
</dbReference>
<sequence>MKNYKLLFKLLQQPNDQGITLTELLVALVISGIVLTATTSGFINVLRANRDVESKGTQLSNLTRALTFIQEDIKPGVSVTVSEISDSQCTDVDSRCLIIESDNGNQIYYGFKDISGDTSTFLKPGILKRQEYDGSGNALDYKGDTLPSSEIEEQQTAWQEEFTTVADGLEINAQDPVCDDGGTITWGNGTTPTLYGDTGNGFRFCIDETRNRLARIFLYGHIIDSNTILNVDSFSFARSNQPASP</sequence>
<evidence type="ECO:0000256" key="1">
    <source>
        <dbReference type="SAM" id="Phobius"/>
    </source>
</evidence>
<dbReference type="Pfam" id="PF07963">
    <property type="entry name" value="N_methyl"/>
    <property type="match status" value="1"/>
</dbReference>
<comment type="caution">
    <text evidence="2">The sequence shown here is derived from an EMBL/GenBank/DDBJ whole genome shotgun (WGS) entry which is preliminary data.</text>
</comment>
<gene>
    <name evidence="2" type="ORF">IQ215_01795</name>
</gene>
<dbReference type="NCBIfam" id="TIGR02532">
    <property type="entry name" value="IV_pilin_GFxxxE"/>
    <property type="match status" value="1"/>
</dbReference>
<evidence type="ECO:0000313" key="2">
    <source>
        <dbReference type="EMBL" id="MBE9221419.1"/>
    </source>
</evidence>
<keyword evidence="1" id="KW-0472">Membrane</keyword>
<dbReference type="EMBL" id="JADEWC010000002">
    <property type="protein sequence ID" value="MBE9221419.1"/>
    <property type="molecule type" value="Genomic_DNA"/>
</dbReference>
<keyword evidence="1" id="KW-0812">Transmembrane</keyword>
<feature type="transmembrane region" description="Helical" evidence="1">
    <location>
        <begin position="24"/>
        <end position="46"/>
    </location>
</feature>
<name>A0ABR9V3N0_9CHRO</name>
<dbReference type="RefSeq" id="WP_193799608.1">
    <property type="nucleotide sequence ID" value="NZ_JADEWC010000002.1"/>
</dbReference>
<proteinExistence type="predicted"/>
<protein>
    <submittedName>
        <fullName evidence="2">Prepilin-type N-terminal cleavage/methylation domain-containing protein</fullName>
    </submittedName>
</protein>
<reference evidence="2 3" key="1">
    <citation type="submission" date="2020-10" db="EMBL/GenBank/DDBJ databases">
        <authorList>
            <person name="Castelo-Branco R."/>
            <person name="Eusebio N."/>
            <person name="Adriana R."/>
            <person name="Vieira A."/>
            <person name="Brugerolle De Fraissinette N."/>
            <person name="Rezende De Castro R."/>
            <person name="Schneider M.P."/>
            <person name="Vasconcelos V."/>
            <person name="Leao P.N."/>
        </authorList>
    </citation>
    <scope>NUCLEOTIDE SEQUENCE [LARGE SCALE GENOMIC DNA]</scope>
    <source>
        <strain evidence="2 3">LEGE 03274</strain>
    </source>
</reference>
<keyword evidence="1" id="KW-1133">Transmembrane helix</keyword>
<dbReference type="Proteomes" id="UP000654604">
    <property type="component" value="Unassembled WGS sequence"/>
</dbReference>
<keyword evidence="3" id="KW-1185">Reference proteome</keyword>